<gene>
    <name evidence="9" type="ORF">F9L06_26160</name>
</gene>
<keyword evidence="4" id="KW-0997">Cell inner membrane</keyword>
<dbReference type="KEGG" id="oah:DR92_4539"/>
<evidence type="ECO:0000256" key="2">
    <source>
        <dbReference type="ARBA" id="ARBA00022448"/>
    </source>
</evidence>
<evidence type="ECO:0000256" key="3">
    <source>
        <dbReference type="ARBA" id="ARBA00022475"/>
    </source>
</evidence>
<evidence type="ECO:0000256" key="8">
    <source>
        <dbReference type="SAM" id="Phobius"/>
    </source>
</evidence>
<evidence type="ECO:0000256" key="4">
    <source>
        <dbReference type="ARBA" id="ARBA00022519"/>
    </source>
</evidence>
<name>A0A6I0DF85_BRUAN</name>
<keyword evidence="7 8" id="KW-0472">Membrane</keyword>
<feature type="transmembrane region" description="Helical" evidence="8">
    <location>
        <begin position="256"/>
        <end position="272"/>
    </location>
</feature>
<dbReference type="GO" id="GO:0005886">
    <property type="term" value="C:plasma membrane"/>
    <property type="evidence" value="ECO:0007669"/>
    <property type="project" value="UniProtKB-SubCell"/>
</dbReference>
<organism evidence="9 10">
    <name type="scientific">Brucella anthropi</name>
    <name type="common">Ochrobactrum anthropi</name>
    <dbReference type="NCBI Taxonomy" id="529"/>
    <lineage>
        <taxon>Bacteria</taxon>
        <taxon>Pseudomonadati</taxon>
        <taxon>Pseudomonadota</taxon>
        <taxon>Alphaproteobacteria</taxon>
        <taxon>Hyphomicrobiales</taxon>
        <taxon>Brucellaceae</taxon>
        <taxon>Brucella/Ochrobactrum group</taxon>
        <taxon>Brucella</taxon>
    </lineage>
</organism>
<feature type="transmembrane region" description="Helical" evidence="8">
    <location>
        <begin position="279"/>
        <end position="299"/>
    </location>
</feature>
<accession>A0A6I0DF85</accession>
<dbReference type="RefSeq" id="WP_038595169.1">
    <property type="nucleotide sequence ID" value="NZ_CP008817.1"/>
</dbReference>
<feature type="transmembrane region" description="Helical" evidence="8">
    <location>
        <begin position="49"/>
        <end position="70"/>
    </location>
</feature>
<evidence type="ECO:0000256" key="6">
    <source>
        <dbReference type="ARBA" id="ARBA00022989"/>
    </source>
</evidence>
<evidence type="ECO:0000256" key="1">
    <source>
        <dbReference type="ARBA" id="ARBA00004651"/>
    </source>
</evidence>
<reference evidence="9 10" key="1">
    <citation type="submission" date="2019-09" db="EMBL/GenBank/DDBJ databases">
        <title>Taxonomic organization of the family Brucellaceae based on a phylogenomic approach.</title>
        <authorList>
            <person name="Leclercq S."/>
            <person name="Cloeckaert A."/>
            <person name="Zygmunt M.S."/>
        </authorList>
    </citation>
    <scope>NUCLEOTIDE SEQUENCE [LARGE SCALE GENOMIC DNA]</scope>
    <source>
        <strain evidence="9 10">CCUG 34461</strain>
    </source>
</reference>
<dbReference type="Proteomes" id="UP000441102">
    <property type="component" value="Unassembled WGS sequence"/>
</dbReference>
<evidence type="ECO:0000313" key="10">
    <source>
        <dbReference type="Proteomes" id="UP000441102"/>
    </source>
</evidence>
<keyword evidence="5 8" id="KW-0812">Transmembrane</keyword>
<evidence type="ECO:0000256" key="5">
    <source>
        <dbReference type="ARBA" id="ARBA00022692"/>
    </source>
</evidence>
<feature type="transmembrane region" description="Helical" evidence="8">
    <location>
        <begin position="223"/>
        <end position="244"/>
    </location>
</feature>
<dbReference type="InterPro" id="IPR001851">
    <property type="entry name" value="ABC_transp_permease"/>
</dbReference>
<comment type="caution">
    <text evidence="9">The sequence shown here is derived from an EMBL/GenBank/DDBJ whole genome shotgun (WGS) entry which is preliminary data.</text>
</comment>
<sequence>MNTMVTSSVFIRSAVDFLRNYGAIIGMLLVLVLFYLLKPAFLSPANIANVLRQSTVLIILAIGLTVVMSMRAVDLSVAQVADAAGLIAALLIIHHYPVWMAYLLPLSFGLCIGLINAVLMGYIGVPAIIGTLGMMFIIRSGELMMTNGAEPQMLFTLPRGMTKPFLFLGQGMIGPFSALIVMTIIVLIVTFVLMRYTPFARQAKAVGLNVRAAFLAGIDIRRIFGAGFVVASLLAAIAGVALVSRTGIAVPRGAEPYLLDAFAAAYLGTLASRRGEMNILGTILGALFIAFLGNGLTLLGLGAPYRLALNGAFILLAMAVGGLKRQH</sequence>
<dbReference type="PANTHER" id="PTHR32196:SF21">
    <property type="entry name" value="ABC TRANSPORTER PERMEASE PROTEIN YPHD-RELATED"/>
    <property type="match status" value="1"/>
</dbReference>
<keyword evidence="3" id="KW-1003">Cell membrane</keyword>
<proteinExistence type="predicted"/>
<keyword evidence="6 8" id="KW-1133">Transmembrane helix</keyword>
<keyword evidence="2" id="KW-0813">Transport</keyword>
<dbReference type="EMBL" id="WBWX01000027">
    <property type="protein sequence ID" value="KAB2788080.1"/>
    <property type="molecule type" value="Genomic_DNA"/>
</dbReference>
<dbReference type="GO" id="GO:0022857">
    <property type="term" value="F:transmembrane transporter activity"/>
    <property type="evidence" value="ECO:0007669"/>
    <property type="project" value="InterPro"/>
</dbReference>
<feature type="transmembrane region" description="Helical" evidence="8">
    <location>
        <begin position="20"/>
        <end position="37"/>
    </location>
</feature>
<dbReference type="PANTHER" id="PTHR32196">
    <property type="entry name" value="ABC TRANSPORTER PERMEASE PROTEIN YPHD-RELATED-RELATED"/>
    <property type="match status" value="1"/>
</dbReference>
<feature type="transmembrane region" description="Helical" evidence="8">
    <location>
        <begin position="172"/>
        <end position="194"/>
    </location>
</feature>
<dbReference type="AlphaFoldDB" id="A0A6I0DF85"/>
<evidence type="ECO:0000256" key="7">
    <source>
        <dbReference type="ARBA" id="ARBA00023136"/>
    </source>
</evidence>
<dbReference type="CDD" id="cd06579">
    <property type="entry name" value="TM_PBP1_transp_AraH_like"/>
    <property type="match status" value="1"/>
</dbReference>
<evidence type="ECO:0000313" key="9">
    <source>
        <dbReference type="EMBL" id="KAB2788080.1"/>
    </source>
</evidence>
<comment type="subcellular location">
    <subcellularLocation>
        <location evidence="1">Cell membrane</location>
        <topology evidence="1">Multi-pass membrane protein</topology>
    </subcellularLocation>
</comment>
<protein>
    <submittedName>
        <fullName evidence="9">ABC transporter permease</fullName>
    </submittedName>
</protein>
<feature type="transmembrane region" description="Helical" evidence="8">
    <location>
        <begin position="108"/>
        <end position="138"/>
    </location>
</feature>
<dbReference type="Pfam" id="PF02653">
    <property type="entry name" value="BPD_transp_2"/>
    <property type="match status" value="1"/>
</dbReference>
<feature type="transmembrane region" description="Helical" evidence="8">
    <location>
        <begin position="305"/>
        <end position="323"/>
    </location>
</feature>